<proteinExistence type="predicted"/>
<dbReference type="InterPro" id="IPR032856">
    <property type="entry name" value="GDE_N_bis"/>
</dbReference>
<dbReference type="GO" id="GO:0005975">
    <property type="term" value="P:carbohydrate metabolic process"/>
    <property type="evidence" value="ECO:0007669"/>
    <property type="project" value="InterPro"/>
</dbReference>
<sequence length="726" mass="82025">MSFKVQVGPAQIAIHQGQTVLLTETDGRVHWPSNRGLYFRDTRVISAWAIYANGELWDLLNGGAIAPQAARIFLTNRAFETEDGPVAARTLGLVIGRQVDGGLHEDIEITNNSQRPVRFNLEVAVRADFADIFEVKGDNIVRRGHIITSWSAKREILRVTYHNRDFCRELIVRTGEGDGRPTVYANGRLSFDVALKPGQAWHRCLIYDLVDGSKRFRASKECIHSSETSDHSRNIDEWQRTVLKIATSNEEFYRCYNQGVQDMAALRLPLQGTDHMVFVPAAGLPWFVALFGRDTLIVSLQTMIVYPEFAAGTLEVLAQYQATERDDYRDAEPGKILHELRYGELAHFKLIPHTPYYGTADATPLYLIALHSAWKATGDQTLIERHLPNAEACLIWIDKYGDRDGDGFQEYQTRSTAGYENMAWKDSGDSVMYPDGTLVRGPKALCELQGYVYDAWLRMAEIYDELDNNRRANQLRKKAALLFKKFNELFWDEKSGFYAYALDGDKKKVLSVTSNVGHCLWSGIIAPKRAATVVNRLMQKDMWSSWGIRTLSSNHPSFNPYNYQTGAVWPHDNSLIALGMRRYGFDAEAAAVARDISGAASYFLLNQLPELYAGLQRDPTGFPVQYLGANVPQAWAAGTPFALLQAMLGLQLDAPRGKLYVDPALPAWLPDMTLIDLRLGRRRFDIRFWRDGKENLFEVLRGNRSAVERKAVSELRKNNVNREASP</sequence>
<dbReference type="InterPro" id="IPR012341">
    <property type="entry name" value="6hp_glycosidase-like_sf"/>
</dbReference>
<dbReference type="AlphaFoldDB" id="A0A1M5P6G8"/>
<dbReference type="InterPro" id="IPR008928">
    <property type="entry name" value="6-hairpin_glycosidase_sf"/>
</dbReference>
<dbReference type="EMBL" id="LT670818">
    <property type="protein sequence ID" value="SHG97376.1"/>
    <property type="molecule type" value="Genomic_DNA"/>
</dbReference>
<evidence type="ECO:0000259" key="1">
    <source>
        <dbReference type="Pfam" id="PF14742"/>
    </source>
</evidence>
<accession>A0A1M5P6G8</accession>
<organism evidence="3 4">
    <name type="scientific">Bradyrhizobium erythrophlei</name>
    <dbReference type="NCBI Taxonomy" id="1437360"/>
    <lineage>
        <taxon>Bacteria</taxon>
        <taxon>Pseudomonadati</taxon>
        <taxon>Pseudomonadota</taxon>
        <taxon>Alphaproteobacteria</taxon>
        <taxon>Hyphomicrobiales</taxon>
        <taxon>Nitrobacteraceae</taxon>
        <taxon>Bradyrhizobium</taxon>
    </lineage>
</organism>
<dbReference type="InterPro" id="IPR054491">
    <property type="entry name" value="MGH1-like_GH"/>
</dbReference>
<evidence type="ECO:0000313" key="4">
    <source>
        <dbReference type="Proteomes" id="UP000190675"/>
    </source>
</evidence>
<dbReference type="OrthoDB" id="9759959at2"/>
<dbReference type="Pfam" id="PF22422">
    <property type="entry name" value="MGH1-like_GH"/>
    <property type="match status" value="1"/>
</dbReference>
<name>A0A1M5P6G8_9BRAD</name>
<protein>
    <submittedName>
        <fullName evidence="3">Glycogen debranching enzyme (Alpha-1,6-glucosidase)</fullName>
    </submittedName>
</protein>
<feature type="domain" description="Putative glycogen debranching enzyme N-terminal" evidence="1">
    <location>
        <begin position="14"/>
        <end position="205"/>
    </location>
</feature>
<feature type="domain" description="Mannosylglycerate hydrolase MGH1-like glycoside hydrolase" evidence="2">
    <location>
        <begin position="353"/>
        <end position="596"/>
    </location>
</feature>
<dbReference type="SUPFAM" id="SSF48208">
    <property type="entry name" value="Six-hairpin glycosidases"/>
    <property type="match status" value="1"/>
</dbReference>
<dbReference type="Proteomes" id="UP000190675">
    <property type="component" value="Chromosome I"/>
</dbReference>
<dbReference type="Gene3D" id="1.50.10.10">
    <property type="match status" value="1"/>
</dbReference>
<evidence type="ECO:0000313" key="3">
    <source>
        <dbReference type="EMBL" id="SHG97376.1"/>
    </source>
</evidence>
<dbReference type="RefSeq" id="WP_079573733.1">
    <property type="nucleotide sequence ID" value="NZ_LT670818.1"/>
</dbReference>
<dbReference type="Pfam" id="PF14742">
    <property type="entry name" value="GDE_N_bis"/>
    <property type="match status" value="1"/>
</dbReference>
<gene>
    <name evidence="3" type="ORF">SAMN05444169_5056</name>
</gene>
<reference evidence="3 4" key="1">
    <citation type="submission" date="2016-11" db="EMBL/GenBank/DDBJ databases">
        <authorList>
            <person name="Jaros S."/>
            <person name="Januszkiewicz K."/>
            <person name="Wedrychowicz H."/>
        </authorList>
    </citation>
    <scope>NUCLEOTIDE SEQUENCE [LARGE SCALE GENOMIC DNA]</scope>
    <source>
        <strain evidence="3 4">GAS242</strain>
    </source>
</reference>
<evidence type="ECO:0000259" key="2">
    <source>
        <dbReference type="Pfam" id="PF22422"/>
    </source>
</evidence>